<name>A0A164SB02_9CRUS</name>
<dbReference type="Proteomes" id="UP000076858">
    <property type="component" value="Unassembled WGS sequence"/>
</dbReference>
<evidence type="ECO:0000313" key="2">
    <source>
        <dbReference type="Proteomes" id="UP000076858"/>
    </source>
</evidence>
<dbReference type="AlphaFoldDB" id="A0A164SB02"/>
<dbReference type="Pfam" id="PF21975">
    <property type="entry name" value="ASNSD1-SEP"/>
    <property type="match status" value="1"/>
</dbReference>
<dbReference type="InterPro" id="IPR009053">
    <property type="entry name" value="Prefoldin"/>
</dbReference>
<keyword evidence="2" id="KW-1185">Reference proteome</keyword>
<organism evidence="1 2">
    <name type="scientific">Daphnia magna</name>
    <dbReference type="NCBI Taxonomy" id="35525"/>
    <lineage>
        <taxon>Eukaryota</taxon>
        <taxon>Metazoa</taxon>
        <taxon>Ecdysozoa</taxon>
        <taxon>Arthropoda</taxon>
        <taxon>Crustacea</taxon>
        <taxon>Branchiopoda</taxon>
        <taxon>Diplostraca</taxon>
        <taxon>Cladocera</taxon>
        <taxon>Anomopoda</taxon>
        <taxon>Daphniidae</taxon>
        <taxon>Daphnia</taxon>
    </lineage>
</organism>
<evidence type="ECO:0000313" key="1">
    <source>
        <dbReference type="EMBL" id="KZS09433.1"/>
    </source>
</evidence>
<comment type="caution">
    <text evidence="1">The sequence shown here is derived from an EMBL/GenBank/DDBJ whole genome shotgun (WGS) entry which is preliminary data.</text>
</comment>
<proteinExistence type="predicted"/>
<gene>
    <name evidence="1" type="ORF">APZ42_026260</name>
</gene>
<protein>
    <submittedName>
        <fullName evidence="1">Uncharacterized protein</fullName>
    </submittedName>
</protein>
<sequence length="77" mass="8993">MDKKTSYFQLASQEEREKKIDELKVLEQELGSLKKNAKVYQSHGNSNLLFIADRDKVHSETKMSITKLTETHKKLQK</sequence>
<dbReference type="SUPFAM" id="SSF46579">
    <property type="entry name" value="Prefoldin"/>
    <property type="match status" value="1"/>
</dbReference>
<dbReference type="EMBL" id="LRGB01002066">
    <property type="protein sequence ID" value="KZS09433.1"/>
    <property type="molecule type" value="Genomic_DNA"/>
</dbReference>
<reference evidence="1 2" key="1">
    <citation type="submission" date="2016-03" db="EMBL/GenBank/DDBJ databases">
        <title>EvidentialGene: Evidence-directed Construction of Genes on Genomes.</title>
        <authorList>
            <person name="Gilbert D.G."/>
            <person name="Choi J.-H."/>
            <person name="Mockaitis K."/>
            <person name="Colbourne J."/>
            <person name="Pfrender M."/>
        </authorList>
    </citation>
    <scope>NUCLEOTIDE SEQUENCE [LARGE SCALE GENOMIC DNA]</scope>
    <source>
        <strain evidence="1 2">Xinb3</strain>
        <tissue evidence="1">Complete organism</tissue>
    </source>
</reference>
<dbReference type="Gene3D" id="1.10.287.370">
    <property type="match status" value="1"/>
</dbReference>
<dbReference type="InterPro" id="IPR054148">
    <property type="entry name" value="ASNSD1-SEP"/>
</dbReference>
<accession>A0A164SB02</accession>